<dbReference type="InterPro" id="IPR008256">
    <property type="entry name" value="Peptidase_S1B"/>
</dbReference>
<evidence type="ECO:0000313" key="6">
    <source>
        <dbReference type="EMBL" id="DAF59275.1"/>
    </source>
</evidence>
<dbReference type="PROSITE" id="PS00134">
    <property type="entry name" value="TRYPSIN_HIS"/>
    <property type="match status" value="1"/>
</dbReference>
<proteinExistence type="inferred from homology"/>
<dbReference type="GO" id="GO:0006508">
    <property type="term" value="P:proteolysis"/>
    <property type="evidence" value="ECO:0007669"/>
    <property type="project" value="UniProtKB-KW"/>
</dbReference>
<dbReference type="InterPro" id="IPR043504">
    <property type="entry name" value="Peptidase_S1_PA_chymotrypsin"/>
</dbReference>
<keyword evidence="4" id="KW-0378">Hydrolase</keyword>
<evidence type="ECO:0000256" key="3">
    <source>
        <dbReference type="ARBA" id="ARBA00022729"/>
    </source>
</evidence>
<organism evidence="6">
    <name type="scientific">Siphoviridae sp. ctj6w2</name>
    <dbReference type="NCBI Taxonomy" id="2827919"/>
    <lineage>
        <taxon>Viruses</taxon>
        <taxon>Duplodnaviria</taxon>
        <taxon>Heunggongvirae</taxon>
        <taxon>Uroviricota</taxon>
        <taxon>Caudoviricetes</taxon>
    </lineage>
</organism>
<evidence type="ECO:0000256" key="5">
    <source>
        <dbReference type="ARBA" id="ARBA00022825"/>
    </source>
</evidence>
<evidence type="ECO:0000256" key="1">
    <source>
        <dbReference type="ARBA" id="ARBA00008764"/>
    </source>
</evidence>
<keyword evidence="3" id="KW-0732">Signal</keyword>
<evidence type="ECO:0000256" key="2">
    <source>
        <dbReference type="ARBA" id="ARBA00022670"/>
    </source>
</evidence>
<dbReference type="InterPro" id="IPR050966">
    <property type="entry name" value="Glutamyl_endopeptidase"/>
</dbReference>
<protein>
    <submittedName>
        <fullName evidence="6">V8-like Glu-specific endopeptidase</fullName>
    </submittedName>
</protein>
<dbReference type="GO" id="GO:0004252">
    <property type="term" value="F:serine-type endopeptidase activity"/>
    <property type="evidence" value="ECO:0007669"/>
    <property type="project" value="InterPro"/>
</dbReference>
<evidence type="ECO:0000256" key="4">
    <source>
        <dbReference type="ARBA" id="ARBA00022801"/>
    </source>
</evidence>
<accession>A0A8S5T8C6</accession>
<dbReference type="PANTHER" id="PTHR15462">
    <property type="entry name" value="SERINE PROTEASE"/>
    <property type="match status" value="1"/>
</dbReference>
<dbReference type="PRINTS" id="PR00839">
    <property type="entry name" value="V8PROTEASE"/>
</dbReference>
<dbReference type="SUPFAM" id="SSF50494">
    <property type="entry name" value="Trypsin-like serine proteases"/>
    <property type="match status" value="1"/>
</dbReference>
<keyword evidence="2" id="KW-0645">Protease</keyword>
<name>A0A8S5T8C6_9CAUD</name>
<keyword evidence="5" id="KW-0720">Serine protease</keyword>
<dbReference type="EMBL" id="BK032767">
    <property type="protein sequence ID" value="DAF59275.1"/>
    <property type="molecule type" value="Genomic_DNA"/>
</dbReference>
<reference evidence="6" key="1">
    <citation type="journal article" date="2021" name="Proc. Natl. Acad. Sci. U.S.A.">
        <title>A Catalog of Tens of Thousands of Viruses from Human Metagenomes Reveals Hidden Associations with Chronic Diseases.</title>
        <authorList>
            <person name="Tisza M.J."/>
            <person name="Buck C.B."/>
        </authorList>
    </citation>
    <scope>NUCLEOTIDE SEQUENCE</scope>
    <source>
        <strain evidence="6">Ctj6w2</strain>
    </source>
</reference>
<dbReference type="InterPro" id="IPR018114">
    <property type="entry name" value="TRYPSIN_HIS"/>
</dbReference>
<sequence length="732" mass="83520">MKGRIFALLSLTVLLFAHLSVSSESHNTIYSNDAPRLEKINQSYYIDGQEALEVDTIINNESSNYSKSIIESNEQEWNIATKNYTNNTLQFINFDQNHYSYRQFAFDSNNASNSKKSISKNVHSNNQTKIINTDESSSVTSDNIVGTEKCNYSMKSIIGSDDRQLISNPNSWPYKAAGQLVIKYVVQNNVTGNQDNMYFIGTGFLEGPDLLVTAGHCLYGDVTNSGDYEDHINNPRFADEIYYYPARNGNVDPYGGVKIERSYIEKEYYLNQQKDWGCCKLSNPIGNQTGWFGKISNFYEKNYEITTFGYPGSKNGFMYSSTGIMTKFEDNGWYYRTNLDTEGGQSGSPYRVTINGNTYVCGIHTYSVGNSYTGGIRIDSFMFAFFNSFVTGDKVYQIKPTDYNYADAYPVDSYTENTFVSHSLDNGLDFRTRRYRTGYIHNEYIVMSSIRKGIPKNEAMIEYSFNSPVTRIEVDLAYWRSVSNEWLSSSNGSAVLQIKNGEGWSNKFDLLSKETALPTNRSNPTTYTIDFDHPVYVFRFFCHYNGTSTLDSNRGRICIGNMNVWMQSENYMPLNGSELEYKPSEWNNNSMSNYNCYAYALNTKLHGFMQPGASDSSYNPYDSNYLTGSKLYEYVLLDGQNYNFSFKPIGKYDACDIGYYKVALVIAPNRDYHWYRQNYDGTWSHKPGGTAVTDLDRKGNLIYDPESCDRTTGFPSYSEFVGFYQVNVSNMI</sequence>
<dbReference type="PANTHER" id="PTHR15462:SF8">
    <property type="entry name" value="SERINE PROTEASE"/>
    <property type="match status" value="1"/>
</dbReference>
<dbReference type="Gene3D" id="2.40.10.10">
    <property type="entry name" value="Trypsin-like serine proteases"/>
    <property type="match status" value="2"/>
</dbReference>
<comment type="similarity">
    <text evidence="1">Belongs to the peptidase S1B family.</text>
</comment>
<dbReference type="InterPro" id="IPR009003">
    <property type="entry name" value="Peptidase_S1_PA"/>
</dbReference>